<proteinExistence type="predicted"/>
<reference evidence="1 2" key="1">
    <citation type="submission" date="2024-04" db="EMBL/GenBank/DDBJ databases">
        <title>Phyllosticta paracitricarpa is synonymous to the EU quarantine fungus P. citricarpa based on phylogenomic analyses.</title>
        <authorList>
            <consortium name="Lawrence Berkeley National Laboratory"/>
            <person name="Van Ingen-Buijs V.A."/>
            <person name="Van Westerhoven A.C."/>
            <person name="Haridas S."/>
            <person name="Skiadas P."/>
            <person name="Martin F."/>
            <person name="Groenewald J.Z."/>
            <person name="Crous P.W."/>
            <person name="Seidl M.F."/>
        </authorList>
    </citation>
    <scope>NUCLEOTIDE SEQUENCE [LARGE SCALE GENOMIC DNA]</scope>
    <source>
        <strain evidence="1 2">CBS 123371</strain>
    </source>
</reference>
<evidence type="ECO:0000313" key="2">
    <source>
        <dbReference type="Proteomes" id="UP001363622"/>
    </source>
</evidence>
<dbReference type="EMBL" id="JBBPHU010000016">
    <property type="protein sequence ID" value="KAK7509724.1"/>
    <property type="molecule type" value="Genomic_DNA"/>
</dbReference>
<dbReference type="Proteomes" id="UP001363622">
    <property type="component" value="Unassembled WGS sequence"/>
</dbReference>
<protein>
    <submittedName>
        <fullName evidence="1">Uncharacterized protein</fullName>
    </submittedName>
</protein>
<organism evidence="1 2">
    <name type="scientific">Phyllosticta citriasiana</name>
    <dbReference type="NCBI Taxonomy" id="595635"/>
    <lineage>
        <taxon>Eukaryota</taxon>
        <taxon>Fungi</taxon>
        <taxon>Dikarya</taxon>
        <taxon>Ascomycota</taxon>
        <taxon>Pezizomycotina</taxon>
        <taxon>Dothideomycetes</taxon>
        <taxon>Dothideomycetes incertae sedis</taxon>
        <taxon>Botryosphaeriales</taxon>
        <taxon>Phyllostictaceae</taxon>
        <taxon>Phyllosticta</taxon>
    </lineage>
</organism>
<gene>
    <name evidence="1" type="ORF">IWZ03DRAFT_433969</name>
</gene>
<keyword evidence="2" id="KW-1185">Reference proteome</keyword>
<accession>A0ABR1K866</accession>
<sequence>MPTFVFRNAYERNPDPEENWEIDLAQQMIFHERTPIDSLSDAEKTIVLAAYEKGFTFEEKMEELLKLAEGIYFPGLEECLNILRDGWEEGVAESNEEGEEAFWTSAILGDTVGASHGGEATPISVKTGRIFRETISFKRLPHTERIIYTIQSVEYVQKRSFTAEDLSSSSAKRPRVNYYAEMRAAEGSYTQMSSAREYDYAMEERNFTSLEKRKVWQSVDTHGMTFGAKFYRMLDRCLANDLEIMPGLYEIEEILRESSNIQTIDSGKYLDSESESQSSD</sequence>
<name>A0ABR1K866_9PEZI</name>
<evidence type="ECO:0000313" key="1">
    <source>
        <dbReference type="EMBL" id="KAK7509724.1"/>
    </source>
</evidence>
<comment type="caution">
    <text evidence="1">The sequence shown here is derived from an EMBL/GenBank/DDBJ whole genome shotgun (WGS) entry which is preliminary data.</text>
</comment>